<accession>A0ABX1GFJ9</accession>
<keyword evidence="3 10" id="KW-0812">Transmembrane</keyword>
<organism evidence="11 12">
    <name type="scientific">Spongiibacter thalassae</name>
    <dbReference type="NCBI Taxonomy" id="2721624"/>
    <lineage>
        <taxon>Bacteria</taxon>
        <taxon>Pseudomonadati</taxon>
        <taxon>Pseudomonadota</taxon>
        <taxon>Gammaproteobacteria</taxon>
        <taxon>Cellvibrionales</taxon>
        <taxon>Spongiibacteraceae</taxon>
        <taxon>Spongiibacter</taxon>
    </lineage>
</organism>
<keyword evidence="12" id="KW-1185">Reference proteome</keyword>
<evidence type="ECO:0000256" key="7">
    <source>
        <dbReference type="ARBA" id="ARBA00023173"/>
    </source>
</evidence>
<feature type="transmembrane region" description="Helical" evidence="10">
    <location>
        <begin position="198"/>
        <end position="223"/>
    </location>
</feature>
<evidence type="ECO:0000256" key="10">
    <source>
        <dbReference type="SAM" id="Phobius"/>
    </source>
</evidence>
<keyword evidence="5" id="KW-0406">Ion transport</keyword>
<evidence type="ECO:0000313" key="11">
    <source>
        <dbReference type="EMBL" id="NKI17990.1"/>
    </source>
</evidence>
<feature type="transmembrane region" description="Helical" evidence="10">
    <location>
        <begin position="161"/>
        <end position="186"/>
    </location>
</feature>
<keyword evidence="2" id="KW-0813">Transport</keyword>
<sequence>MSLTSLTNFRRRLASPEAALPYAILGLGAGAITAVLMIAFRLALELPLEHWLPGGSSENFEGLERHWYFLLPVTGGLLLGLITSLVRPVHRFTGIPHVIAALHNGRGRLPLKNVLMQFVCGLTALLSGQSGGREGPAVHIGAAASSQCGTLMRLPNNSLRVMAACGTAAAIAASFNTPIAGVIFAMEVVMLEYTVAGFIPVILAAVTATTLSQAVFGAVVFLPSSQVSMVSLWELPFIALLGCIAGGLSSAFVIIQKQCLRLASRPPWLRLPLAGLVTGLCALFAPEVMGIGYDSLQNTLSGNYGLHMLALLMAAKLLATAVSCGLGMPIGIIGPSLLVGAFAGGAIGGVGIQLFPDLAAEPSFYVLLGMAAVMAAILNAPLAALLAIIELTHNLNIIFPAMLAVTAAHLVHKELFGLQASHQATLQAMQQAVRANPLTLALLRTSAAAVMDRNLRHVPQHLGHSDQALLLDTPPRWLVITNAEGQRIIVHREHWFPLISTAELTDDATLDLLAELEHRRRAAIFDINGTLMEALETMNQEGLDSLFVRSPYQRQGPPDEGIVTREALSDHYNLPIRF</sequence>
<dbReference type="Proteomes" id="UP000765845">
    <property type="component" value="Unassembled WGS sequence"/>
</dbReference>
<keyword evidence="8" id="KW-0868">Chloride</keyword>
<evidence type="ECO:0000256" key="3">
    <source>
        <dbReference type="ARBA" id="ARBA00022692"/>
    </source>
</evidence>
<feature type="transmembrane region" description="Helical" evidence="10">
    <location>
        <begin position="305"/>
        <end position="326"/>
    </location>
</feature>
<dbReference type="EMBL" id="JAAWWK010000004">
    <property type="protein sequence ID" value="NKI17990.1"/>
    <property type="molecule type" value="Genomic_DNA"/>
</dbReference>
<feature type="transmembrane region" description="Helical" evidence="10">
    <location>
        <begin position="267"/>
        <end position="285"/>
    </location>
</feature>
<protein>
    <submittedName>
        <fullName evidence="11">Chloride channel protein</fullName>
    </submittedName>
</protein>
<evidence type="ECO:0000313" key="12">
    <source>
        <dbReference type="Proteomes" id="UP000765845"/>
    </source>
</evidence>
<keyword evidence="6 10" id="KW-0472">Membrane</keyword>
<dbReference type="PANTHER" id="PTHR43427:SF6">
    <property type="entry name" value="CHLORIDE CHANNEL PROTEIN CLC-E"/>
    <property type="match status" value="1"/>
</dbReference>
<evidence type="ECO:0000256" key="9">
    <source>
        <dbReference type="ARBA" id="ARBA00023303"/>
    </source>
</evidence>
<evidence type="ECO:0000256" key="4">
    <source>
        <dbReference type="ARBA" id="ARBA00022989"/>
    </source>
</evidence>
<comment type="caution">
    <text evidence="11">The sequence shown here is derived from an EMBL/GenBank/DDBJ whole genome shotgun (WGS) entry which is preliminary data.</text>
</comment>
<feature type="transmembrane region" description="Helical" evidence="10">
    <location>
        <begin position="364"/>
        <end position="388"/>
    </location>
</feature>
<dbReference type="InterPro" id="IPR050368">
    <property type="entry name" value="ClC-type_chloride_channel"/>
</dbReference>
<dbReference type="SUPFAM" id="SSF81340">
    <property type="entry name" value="Clc chloride channel"/>
    <property type="match status" value="1"/>
</dbReference>
<evidence type="ECO:0000256" key="2">
    <source>
        <dbReference type="ARBA" id="ARBA00022448"/>
    </source>
</evidence>
<feature type="transmembrane region" description="Helical" evidence="10">
    <location>
        <begin position="235"/>
        <end position="255"/>
    </location>
</feature>
<keyword evidence="9" id="KW-0407">Ion channel</keyword>
<dbReference type="RefSeq" id="WP_168450531.1">
    <property type="nucleotide sequence ID" value="NZ_JAAWWK010000004.1"/>
</dbReference>
<keyword evidence="4 10" id="KW-1133">Transmembrane helix</keyword>
<evidence type="ECO:0000256" key="1">
    <source>
        <dbReference type="ARBA" id="ARBA00004141"/>
    </source>
</evidence>
<comment type="subcellular location">
    <subcellularLocation>
        <location evidence="1">Membrane</location>
        <topology evidence="1">Multi-pass membrane protein</topology>
    </subcellularLocation>
</comment>
<evidence type="ECO:0000256" key="8">
    <source>
        <dbReference type="ARBA" id="ARBA00023214"/>
    </source>
</evidence>
<dbReference type="CDD" id="cd00400">
    <property type="entry name" value="Voltage_gated_ClC"/>
    <property type="match status" value="1"/>
</dbReference>
<dbReference type="PANTHER" id="PTHR43427">
    <property type="entry name" value="CHLORIDE CHANNEL PROTEIN CLC-E"/>
    <property type="match status" value="1"/>
</dbReference>
<dbReference type="Gene3D" id="1.10.3080.10">
    <property type="entry name" value="Clc chloride channel"/>
    <property type="match status" value="1"/>
</dbReference>
<feature type="transmembrane region" description="Helical" evidence="10">
    <location>
        <begin position="67"/>
        <end position="89"/>
    </location>
</feature>
<dbReference type="InterPro" id="IPR001807">
    <property type="entry name" value="ClC"/>
</dbReference>
<dbReference type="InterPro" id="IPR014743">
    <property type="entry name" value="Cl-channel_core"/>
</dbReference>
<feature type="transmembrane region" description="Helical" evidence="10">
    <location>
        <begin position="395"/>
        <end position="412"/>
    </location>
</feature>
<gene>
    <name evidence="11" type="ORF">HCU74_11305</name>
</gene>
<keyword evidence="7" id="KW-0869">Chloride channel</keyword>
<feature type="transmembrane region" description="Helical" evidence="10">
    <location>
        <begin position="333"/>
        <end position="352"/>
    </location>
</feature>
<evidence type="ECO:0000256" key="6">
    <source>
        <dbReference type="ARBA" id="ARBA00023136"/>
    </source>
</evidence>
<reference evidence="11 12" key="1">
    <citation type="submission" date="2020-04" db="EMBL/GenBank/DDBJ databases">
        <authorList>
            <person name="Yoon J."/>
        </authorList>
    </citation>
    <scope>NUCLEOTIDE SEQUENCE [LARGE SCALE GENOMIC DNA]</scope>
    <source>
        <strain evidence="11 12">KMU-166</strain>
    </source>
</reference>
<feature type="transmembrane region" description="Helical" evidence="10">
    <location>
        <begin position="20"/>
        <end position="44"/>
    </location>
</feature>
<dbReference type="PRINTS" id="PR00762">
    <property type="entry name" value="CLCHANNEL"/>
</dbReference>
<feature type="transmembrane region" description="Helical" evidence="10">
    <location>
        <begin position="109"/>
        <end position="128"/>
    </location>
</feature>
<proteinExistence type="predicted"/>
<name>A0ABX1GFJ9_9GAMM</name>
<dbReference type="Pfam" id="PF00654">
    <property type="entry name" value="Voltage_CLC"/>
    <property type="match status" value="1"/>
</dbReference>
<evidence type="ECO:0000256" key="5">
    <source>
        <dbReference type="ARBA" id="ARBA00023065"/>
    </source>
</evidence>